<reference evidence="4 5" key="1">
    <citation type="submission" date="2007-01" db="EMBL/GenBank/DDBJ databases">
        <authorList>
            <person name="Haygood M."/>
            <person name="Podell S."/>
            <person name="Anderson C."/>
            <person name="Hopkinson B."/>
            <person name="Roe K."/>
            <person name="Barbeau K."/>
            <person name="Gaasterland T."/>
            <person name="Ferriera S."/>
            <person name="Johnson J."/>
            <person name="Kravitz S."/>
            <person name="Beeson K."/>
            <person name="Sutton G."/>
            <person name="Rogers Y.-H."/>
            <person name="Friedman R."/>
            <person name="Frazier M."/>
            <person name="Venter J.C."/>
        </authorList>
    </citation>
    <scope>NUCLEOTIDE SEQUENCE [LARGE SCALE GENOMIC DNA]</scope>
    <source>
        <strain evidence="4 5">ATCC 23134</strain>
    </source>
</reference>
<dbReference type="EMBL" id="AAWS01000037">
    <property type="protein sequence ID" value="EAY26230.1"/>
    <property type="molecule type" value="Genomic_DNA"/>
</dbReference>
<dbReference type="HAMAP" id="MF_00187">
    <property type="entry name" value="FdhD"/>
    <property type="match status" value="1"/>
</dbReference>
<dbReference type="RefSeq" id="WP_002701469.1">
    <property type="nucleotide sequence ID" value="NZ_AAWS01000037.1"/>
</dbReference>
<evidence type="ECO:0000256" key="2">
    <source>
        <dbReference type="ARBA" id="ARBA00023150"/>
    </source>
</evidence>
<comment type="similarity">
    <text evidence="3">Belongs to the FdhD family.</text>
</comment>
<dbReference type="PANTHER" id="PTHR30592">
    <property type="entry name" value="FORMATE DEHYDROGENASE"/>
    <property type="match status" value="1"/>
</dbReference>
<accession>A1ZTX8</accession>
<dbReference type="PANTHER" id="PTHR30592:SF1">
    <property type="entry name" value="SULFUR CARRIER PROTEIN FDHD"/>
    <property type="match status" value="1"/>
</dbReference>
<dbReference type="GO" id="GO:0097163">
    <property type="term" value="F:sulfur carrier activity"/>
    <property type="evidence" value="ECO:0007669"/>
    <property type="project" value="UniProtKB-UniRule"/>
</dbReference>
<dbReference type="InterPro" id="IPR003786">
    <property type="entry name" value="FdhD"/>
</dbReference>
<proteinExistence type="inferred from homology"/>
<dbReference type="GO" id="GO:0005737">
    <property type="term" value="C:cytoplasm"/>
    <property type="evidence" value="ECO:0007669"/>
    <property type="project" value="UniProtKB-SubCell"/>
</dbReference>
<name>A1ZTX8_MICM2</name>
<protein>
    <recommendedName>
        <fullName evidence="3">Sulfur carrier protein FdhD</fullName>
    </recommendedName>
</protein>
<dbReference type="NCBIfam" id="TIGR00129">
    <property type="entry name" value="fdhD_narQ"/>
    <property type="match status" value="1"/>
</dbReference>
<evidence type="ECO:0000313" key="4">
    <source>
        <dbReference type="EMBL" id="EAY26230.1"/>
    </source>
</evidence>
<dbReference type="AlphaFoldDB" id="A1ZTX8"/>
<dbReference type="GO" id="GO:0006777">
    <property type="term" value="P:Mo-molybdopterin cofactor biosynthetic process"/>
    <property type="evidence" value="ECO:0007669"/>
    <property type="project" value="UniProtKB-UniRule"/>
</dbReference>
<comment type="caution">
    <text evidence="4">The sequence shown here is derived from an EMBL/GenBank/DDBJ whole genome shotgun (WGS) entry which is preliminary data.</text>
</comment>
<dbReference type="SUPFAM" id="SSF53927">
    <property type="entry name" value="Cytidine deaminase-like"/>
    <property type="match status" value="1"/>
</dbReference>
<dbReference type="OrthoDB" id="9782042at2"/>
<gene>
    <name evidence="3" type="primary">fdhD</name>
    <name evidence="4" type="ORF">M23134_02562</name>
</gene>
<comment type="function">
    <text evidence="3">Required for formate dehydrogenase (FDH) activity. Acts as a sulfur carrier protein that transfers sulfur from IscS to the molybdenum cofactor prior to its insertion into FDH.</text>
</comment>
<organism evidence="4 5">
    <name type="scientific">Microscilla marina ATCC 23134</name>
    <dbReference type="NCBI Taxonomy" id="313606"/>
    <lineage>
        <taxon>Bacteria</taxon>
        <taxon>Pseudomonadati</taxon>
        <taxon>Bacteroidota</taxon>
        <taxon>Cytophagia</taxon>
        <taxon>Cytophagales</taxon>
        <taxon>Microscillaceae</taxon>
        <taxon>Microscilla</taxon>
    </lineage>
</organism>
<feature type="binding site" evidence="3">
    <location>
        <begin position="267"/>
        <end position="272"/>
    </location>
    <ligand>
        <name>Mo-bis(molybdopterin guanine dinucleotide)</name>
        <dbReference type="ChEBI" id="CHEBI:60539"/>
    </ligand>
</feature>
<dbReference type="eggNOG" id="COG1526">
    <property type="taxonomic scope" value="Bacteria"/>
</dbReference>
<sequence length="284" mass="31438">MSHQPKPSVFPASIYKYQTGELVQSPDLLAVEEPLEIQLNFIANDEITERKVSVTMRTPGHDFELATGFLFSEGLIKSPKDIIRIRHCESMKKPEERGNVVKVTLRPHVKVDLQRLERQFYTNSSCGVCGKTSIEAIQLTGCPNLPIDAPIITADILLGLPTSLRNQQMVFEHTGGLHAAALFDNKGHLLAMREDVGRHNAMDKLVGSQLDNAEVFHRSIALLSGRLSFELVQKALTAEIPVVAAVGAPSSLAVQLAQSYGMTLVGFLRNERFNVYTHPTRIQM</sequence>
<keyword evidence="5" id="KW-1185">Reference proteome</keyword>
<dbReference type="PIRSF" id="PIRSF015626">
    <property type="entry name" value="FdhD"/>
    <property type="match status" value="1"/>
</dbReference>
<dbReference type="Gene3D" id="3.10.20.10">
    <property type="match status" value="1"/>
</dbReference>
<evidence type="ECO:0000256" key="3">
    <source>
        <dbReference type="HAMAP-Rule" id="MF_00187"/>
    </source>
</evidence>
<dbReference type="InterPro" id="IPR016193">
    <property type="entry name" value="Cytidine_deaminase-like"/>
</dbReference>
<dbReference type="Pfam" id="PF02634">
    <property type="entry name" value="FdhD-NarQ"/>
    <property type="match status" value="1"/>
</dbReference>
<feature type="active site" description="Cysteine persulfide intermediate" evidence="3">
    <location>
        <position position="126"/>
    </location>
</feature>
<keyword evidence="1 3" id="KW-0963">Cytoplasm</keyword>
<dbReference type="NCBIfam" id="NF001943">
    <property type="entry name" value="PRK00724.1-2"/>
    <property type="match status" value="1"/>
</dbReference>
<keyword evidence="2 3" id="KW-0501">Molybdenum cofactor biosynthesis</keyword>
<dbReference type="GO" id="GO:0016783">
    <property type="term" value="F:sulfurtransferase activity"/>
    <property type="evidence" value="ECO:0007669"/>
    <property type="project" value="InterPro"/>
</dbReference>
<comment type="subcellular location">
    <subcellularLocation>
        <location evidence="3">Cytoplasm</location>
    </subcellularLocation>
</comment>
<evidence type="ECO:0000313" key="5">
    <source>
        <dbReference type="Proteomes" id="UP000004095"/>
    </source>
</evidence>
<dbReference type="Proteomes" id="UP000004095">
    <property type="component" value="Unassembled WGS sequence"/>
</dbReference>
<dbReference type="Gene3D" id="3.40.140.10">
    <property type="entry name" value="Cytidine Deaminase, domain 2"/>
    <property type="match status" value="1"/>
</dbReference>
<evidence type="ECO:0000256" key="1">
    <source>
        <dbReference type="ARBA" id="ARBA00022490"/>
    </source>
</evidence>